<gene>
    <name evidence="6" type="primary">ppiA</name>
    <name evidence="6" type="ORF">GCM10007895_21070</name>
</gene>
<dbReference type="PROSITE" id="PS00170">
    <property type="entry name" value="CSA_PPIASE_1"/>
    <property type="match status" value="1"/>
</dbReference>
<comment type="similarity">
    <text evidence="1 4">Belongs to the cyclophilin-type PPIase family.</text>
</comment>
<dbReference type="InterPro" id="IPR044665">
    <property type="entry name" value="E_coli_cyclophilin_A-like"/>
</dbReference>
<keyword evidence="3 4" id="KW-0413">Isomerase</keyword>
<dbReference type="InterPro" id="IPR020892">
    <property type="entry name" value="Cyclophilin-type_PPIase_CS"/>
</dbReference>
<accession>A0AA37RWN0</accession>
<evidence type="ECO:0000256" key="1">
    <source>
        <dbReference type="ARBA" id="ARBA00007365"/>
    </source>
</evidence>
<reference evidence="6" key="1">
    <citation type="journal article" date="2014" name="Int. J. Syst. Evol. Microbiol.">
        <title>Complete genome sequence of Corynebacterium casei LMG S-19264T (=DSM 44701T), isolated from a smear-ripened cheese.</title>
        <authorList>
            <consortium name="US DOE Joint Genome Institute (JGI-PGF)"/>
            <person name="Walter F."/>
            <person name="Albersmeier A."/>
            <person name="Kalinowski J."/>
            <person name="Ruckert C."/>
        </authorList>
    </citation>
    <scope>NUCLEOTIDE SEQUENCE</scope>
    <source>
        <strain evidence="6">NBRC 101628</strain>
    </source>
</reference>
<comment type="caution">
    <text evidence="6">The sequence shown here is derived from an EMBL/GenBank/DDBJ whole genome shotgun (WGS) entry which is preliminary data.</text>
</comment>
<dbReference type="Pfam" id="PF00160">
    <property type="entry name" value="Pro_isomerase"/>
    <property type="match status" value="1"/>
</dbReference>
<evidence type="ECO:0000313" key="7">
    <source>
        <dbReference type="Proteomes" id="UP001161422"/>
    </source>
</evidence>
<dbReference type="PRINTS" id="PR00153">
    <property type="entry name" value="CSAPPISMRASE"/>
</dbReference>
<dbReference type="PROSITE" id="PS50072">
    <property type="entry name" value="CSA_PPIASE_2"/>
    <property type="match status" value="1"/>
</dbReference>
<evidence type="ECO:0000313" key="6">
    <source>
        <dbReference type="EMBL" id="GLP96801.1"/>
    </source>
</evidence>
<feature type="signal peptide" evidence="4">
    <location>
        <begin position="1"/>
        <end position="25"/>
    </location>
</feature>
<dbReference type="Gene3D" id="2.40.100.10">
    <property type="entry name" value="Cyclophilin-like"/>
    <property type="match status" value="1"/>
</dbReference>
<dbReference type="CDD" id="cd01920">
    <property type="entry name" value="cyclophilin_EcCYP_like"/>
    <property type="match status" value="1"/>
</dbReference>
<name>A0AA37RWN0_9GAMM</name>
<dbReference type="AlphaFoldDB" id="A0AA37RWN0"/>
<organism evidence="6 7">
    <name type="scientific">Paraferrimonas sedimenticola</name>
    <dbReference type="NCBI Taxonomy" id="375674"/>
    <lineage>
        <taxon>Bacteria</taxon>
        <taxon>Pseudomonadati</taxon>
        <taxon>Pseudomonadota</taxon>
        <taxon>Gammaproteobacteria</taxon>
        <taxon>Alteromonadales</taxon>
        <taxon>Ferrimonadaceae</taxon>
        <taxon>Paraferrimonas</taxon>
    </lineage>
</organism>
<feature type="chain" id="PRO_5041489673" description="Peptidyl-prolyl cis-trans isomerase" evidence="4">
    <location>
        <begin position="26"/>
        <end position="204"/>
    </location>
</feature>
<feature type="domain" description="PPIase cyclophilin-type" evidence="5">
    <location>
        <begin position="38"/>
        <end position="201"/>
    </location>
</feature>
<keyword evidence="7" id="KW-1185">Reference proteome</keyword>
<dbReference type="EC" id="5.2.1.8" evidence="4"/>
<comment type="catalytic activity">
    <reaction evidence="4">
        <text>[protein]-peptidylproline (omega=180) = [protein]-peptidylproline (omega=0)</text>
        <dbReference type="Rhea" id="RHEA:16237"/>
        <dbReference type="Rhea" id="RHEA-COMP:10747"/>
        <dbReference type="Rhea" id="RHEA-COMP:10748"/>
        <dbReference type="ChEBI" id="CHEBI:83833"/>
        <dbReference type="ChEBI" id="CHEBI:83834"/>
        <dbReference type="EC" id="5.2.1.8"/>
    </reaction>
</comment>
<evidence type="ECO:0000256" key="3">
    <source>
        <dbReference type="ARBA" id="ARBA00023235"/>
    </source>
</evidence>
<dbReference type="EMBL" id="BSNC01000005">
    <property type="protein sequence ID" value="GLP96801.1"/>
    <property type="molecule type" value="Genomic_DNA"/>
</dbReference>
<keyword evidence="2 4" id="KW-0697">Rotamase</keyword>
<protein>
    <recommendedName>
        <fullName evidence="4">Peptidyl-prolyl cis-trans isomerase</fullName>
        <shortName evidence="4">PPIase</shortName>
        <ecNumber evidence="4">5.2.1.8</ecNumber>
    </recommendedName>
</protein>
<comment type="function">
    <text evidence="4">PPIases accelerate the folding of proteins. It catalyzes the cis-trans isomerization of proline imidic peptide bonds in oligopeptides.</text>
</comment>
<proteinExistence type="inferred from homology"/>
<dbReference type="Proteomes" id="UP001161422">
    <property type="component" value="Unassembled WGS sequence"/>
</dbReference>
<dbReference type="PANTHER" id="PTHR43246">
    <property type="entry name" value="PEPTIDYL-PROLYL CIS-TRANS ISOMERASE CYP38, CHLOROPLASTIC"/>
    <property type="match status" value="1"/>
</dbReference>
<keyword evidence="4" id="KW-0732">Signal</keyword>
<dbReference type="SUPFAM" id="SSF50891">
    <property type="entry name" value="Cyclophilin-like"/>
    <property type="match status" value="1"/>
</dbReference>
<evidence type="ECO:0000256" key="4">
    <source>
        <dbReference type="RuleBase" id="RU363019"/>
    </source>
</evidence>
<dbReference type="InterPro" id="IPR029000">
    <property type="entry name" value="Cyclophilin-like_dom_sf"/>
</dbReference>
<dbReference type="GO" id="GO:0003755">
    <property type="term" value="F:peptidyl-prolyl cis-trans isomerase activity"/>
    <property type="evidence" value="ECO:0007669"/>
    <property type="project" value="UniProtKB-UniRule"/>
</dbReference>
<dbReference type="GO" id="GO:0006457">
    <property type="term" value="P:protein folding"/>
    <property type="evidence" value="ECO:0007669"/>
    <property type="project" value="InterPro"/>
</dbReference>
<dbReference type="InterPro" id="IPR002130">
    <property type="entry name" value="Cyclophilin-type_PPIase_dom"/>
</dbReference>
<reference evidence="6" key="2">
    <citation type="submission" date="2023-01" db="EMBL/GenBank/DDBJ databases">
        <title>Draft genome sequence of Paraferrimonas sedimenticola strain NBRC 101628.</title>
        <authorList>
            <person name="Sun Q."/>
            <person name="Mori K."/>
        </authorList>
    </citation>
    <scope>NUCLEOTIDE SEQUENCE</scope>
    <source>
        <strain evidence="6">NBRC 101628</strain>
    </source>
</reference>
<sequence>MESPVKRILSAALGCALLLCQSVKAEPVPLEQLQPDNPFPAVKLETSMGDIIIEMDRNRSPITVNNFLSYVAKGHYDNTIFHRIMPGFVVQGGGYTVDIKEKPVDEPIVNESGNGLSNERMTVAMARMDDPHSATSQFYFNLDDNTKLDPSFRRWGYTVFGEVSEGEEVIDAMAAVRTGHNAKVGWDNFPLTTIMLKRASIVPQ</sequence>
<evidence type="ECO:0000259" key="5">
    <source>
        <dbReference type="PROSITE" id="PS50072"/>
    </source>
</evidence>
<evidence type="ECO:0000256" key="2">
    <source>
        <dbReference type="ARBA" id="ARBA00023110"/>
    </source>
</evidence>